<feature type="transmembrane region" description="Helical" evidence="2">
    <location>
        <begin position="30"/>
        <end position="49"/>
    </location>
</feature>
<dbReference type="InParanoid" id="A0A507B235"/>
<feature type="compositionally biased region" description="Basic and acidic residues" evidence="1">
    <location>
        <begin position="51"/>
        <end position="103"/>
    </location>
</feature>
<gene>
    <name evidence="3" type="ORF">E0L32_006552</name>
</gene>
<proteinExistence type="predicted"/>
<protein>
    <submittedName>
        <fullName evidence="3">Uncharacterized protein</fullName>
    </submittedName>
</protein>
<evidence type="ECO:0000313" key="3">
    <source>
        <dbReference type="EMBL" id="TPX13126.1"/>
    </source>
</evidence>
<keyword evidence="2" id="KW-1133">Transmembrane helix</keyword>
<dbReference type="AlphaFoldDB" id="A0A507B235"/>
<accession>A0A507B235</accession>
<feature type="compositionally biased region" description="Basic and acidic residues" evidence="1">
    <location>
        <begin position="9"/>
        <end position="29"/>
    </location>
</feature>
<dbReference type="Proteomes" id="UP000319257">
    <property type="component" value="Unassembled WGS sequence"/>
</dbReference>
<comment type="caution">
    <text evidence="3">The sequence shown here is derived from an EMBL/GenBank/DDBJ whole genome shotgun (WGS) entry which is preliminary data.</text>
</comment>
<sequence>MAPNLPDPRPSKAHPDHREHRKKLEKEHPFTWMPGVVLGLMGVTLLMNVEKDVERREQRHRRENDEDRDRDRDRDRRRARDRDRDRDRDDDGRRGRRDRSYERRRPHSQHYRDGGGDGDDDDRRRRPRRGSWGPEVRRGAGRRDGSVPVPDTYPSPSPRDVYYRDRSRGPAAASPAGPSHPPPPPARRMDRRRSFERQRGGGGGGDNPPRRSDTGLYAQRGFRAEFDGDDRRDFDGGDGRRIYRY</sequence>
<feature type="region of interest" description="Disordered" evidence="1">
    <location>
        <begin position="1"/>
        <end position="35"/>
    </location>
</feature>
<dbReference type="OrthoDB" id="5239180at2759"/>
<dbReference type="GeneID" id="41973999"/>
<feature type="region of interest" description="Disordered" evidence="1">
    <location>
        <begin position="51"/>
        <end position="245"/>
    </location>
</feature>
<keyword evidence="2" id="KW-0812">Transmembrane</keyword>
<dbReference type="EMBL" id="SKBQ01000037">
    <property type="protein sequence ID" value="TPX13126.1"/>
    <property type="molecule type" value="Genomic_DNA"/>
</dbReference>
<dbReference type="RefSeq" id="XP_030994837.1">
    <property type="nucleotide sequence ID" value="XM_031141197.1"/>
</dbReference>
<evidence type="ECO:0000313" key="4">
    <source>
        <dbReference type="Proteomes" id="UP000319257"/>
    </source>
</evidence>
<keyword evidence="2" id="KW-0472">Membrane</keyword>
<reference evidence="3 4" key="1">
    <citation type="submission" date="2019-06" db="EMBL/GenBank/DDBJ databases">
        <title>Draft genome sequence of the filamentous fungus Phialemoniopsis curvata isolated from diesel fuel.</title>
        <authorList>
            <person name="Varaljay V.A."/>
            <person name="Lyon W.J."/>
            <person name="Crouch A.L."/>
            <person name="Drake C.E."/>
            <person name="Hollomon J.M."/>
            <person name="Nadeau L.J."/>
            <person name="Nunn H.S."/>
            <person name="Stevenson B.S."/>
            <person name="Bojanowski C.L."/>
            <person name="Crookes-Goodson W.J."/>
        </authorList>
    </citation>
    <scope>NUCLEOTIDE SEQUENCE [LARGE SCALE GENOMIC DNA]</scope>
    <source>
        <strain evidence="3 4">D216</strain>
    </source>
</reference>
<feature type="compositionally biased region" description="Basic and acidic residues" evidence="1">
    <location>
        <begin position="135"/>
        <end position="145"/>
    </location>
</feature>
<evidence type="ECO:0000256" key="2">
    <source>
        <dbReference type="SAM" id="Phobius"/>
    </source>
</evidence>
<feature type="compositionally biased region" description="Basic and acidic residues" evidence="1">
    <location>
        <begin position="222"/>
        <end position="245"/>
    </location>
</feature>
<evidence type="ECO:0000256" key="1">
    <source>
        <dbReference type="SAM" id="MobiDB-lite"/>
    </source>
</evidence>
<name>A0A507B235_9PEZI</name>
<organism evidence="3 4">
    <name type="scientific">Thyridium curvatum</name>
    <dbReference type="NCBI Taxonomy" id="1093900"/>
    <lineage>
        <taxon>Eukaryota</taxon>
        <taxon>Fungi</taxon>
        <taxon>Dikarya</taxon>
        <taxon>Ascomycota</taxon>
        <taxon>Pezizomycotina</taxon>
        <taxon>Sordariomycetes</taxon>
        <taxon>Sordariomycetidae</taxon>
        <taxon>Thyridiales</taxon>
        <taxon>Thyridiaceae</taxon>
        <taxon>Thyridium</taxon>
    </lineage>
</organism>
<keyword evidence="4" id="KW-1185">Reference proteome</keyword>